<feature type="region of interest" description="Disordered" evidence="1">
    <location>
        <begin position="1"/>
        <end position="34"/>
    </location>
</feature>
<dbReference type="InterPro" id="IPR037804">
    <property type="entry name" value="SGF73"/>
</dbReference>
<dbReference type="Gene3D" id="6.10.140.1270">
    <property type="match status" value="1"/>
</dbReference>
<evidence type="ECO:0000256" key="1">
    <source>
        <dbReference type="SAM" id="MobiDB-lite"/>
    </source>
</evidence>
<feature type="compositionally biased region" description="Low complexity" evidence="1">
    <location>
        <begin position="100"/>
        <end position="109"/>
    </location>
</feature>
<organism evidence="3 4">
    <name type="scientific">Collybiopsis confluens</name>
    <dbReference type="NCBI Taxonomy" id="2823264"/>
    <lineage>
        <taxon>Eukaryota</taxon>
        <taxon>Fungi</taxon>
        <taxon>Dikarya</taxon>
        <taxon>Basidiomycota</taxon>
        <taxon>Agaricomycotina</taxon>
        <taxon>Agaricomycetes</taxon>
        <taxon>Agaricomycetidae</taxon>
        <taxon>Agaricales</taxon>
        <taxon>Marasmiineae</taxon>
        <taxon>Omphalotaceae</taxon>
        <taxon>Collybiopsis</taxon>
    </lineage>
</organism>
<comment type="caution">
    <text evidence="3">The sequence shown here is derived from an EMBL/GenBank/DDBJ whole genome shotgun (WGS) entry which is preliminary data.</text>
</comment>
<feature type="region of interest" description="Disordered" evidence="1">
    <location>
        <begin position="96"/>
        <end position="130"/>
    </location>
</feature>
<sequence length="342" mass="37175">MTLKLKGASSSGSTQAAPFSWDALPSPSPPPMLDTDPATVWIPARDMKMFGARPLSSTSDIGVVRCKDCEKPILKSAAAEHAANCIQIRNIALAKKRKASPSSSLPGEPLSKKTKKQPLPKITKGRAKGPVDYDKQCGVINDKGLPCSRSLTCKSHSMGAKRAVQGRSRAYDDLLRDWQREHNPNYVEPVKRETKKEKKEKKEREKAERKKAIEEAALKLGLDPSSKEGRKAGAAATGHTIAAAKHTTSKRAQAVAAAAAGSGNTLDDGENENYDDVDSEAEMEELVSVVRSARMNGIIAQPLAVPSDVSSWFVERRERLRCTHHLISAALNPMKMARRTYA</sequence>
<dbReference type="Proteomes" id="UP000518752">
    <property type="component" value="Unassembled WGS sequence"/>
</dbReference>
<name>A0A8H5GQ43_9AGAR</name>
<feature type="domain" description="SCA7" evidence="2">
    <location>
        <begin position="124"/>
        <end position="190"/>
    </location>
</feature>
<feature type="region of interest" description="Disordered" evidence="1">
    <location>
        <begin position="185"/>
        <end position="210"/>
    </location>
</feature>
<dbReference type="InterPro" id="IPR013243">
    <property type="entry name" value="SCA7_dom"/>
</dbReference>
<keyword evidence="4" id="KW-1185">Reference proteome</keyword>
<dbReference type="AlphaFoldDB" id="A0A8H5GQ43"/>
<accession>A0A8H5GQ43</accession>
<dbReference type="PANTHER" id="PTHR47805:SF1">
    <property type="entry name" value="SAGA-ASSOCIATED FACTOR 73"/>
    <property type="match status" value="1"/>
</dbReference>
<dbReference type="Pfam" id="PF08313">
    <property type="entry name" value="SCA7"/>
    <property type="match status" value="1"/>
</dbReference>
<feature type="compositionally biased region" description="Basic residues" evidence="1">
    <location>
        <begin position="112"/>
        <end position="127"/>
    </location>
</feature>
<protein>
    <recommendedName>
        <fullName evidence="2">SCA7 domain-containing protein</fullName>
    </recommendedName>
</protein>
<evidence type="ECO:0000313" key="3">
    <source>
        <dbReference type="EMBL" id="KAF5369228.1"/>
    </source>
</evidence>
<evidence type="ECO:0000313" key="4">
    <source>
        <dbReference type="Proteomes" id="UP000518752"/>
    </source>
</evidence>
<dbReference type="OrthoDB" id="21678at2759"/>
<evidence type="ECO:0000259" key="2">
    <source>
        <dbReference type="PROSITE" id="PS51505"/>
    </source>
</evidence>
<dbReference type="PANTHER" id="PTHR47805">
    <property type="entry name" value="SAGA-ASSOCIATED FACTOR 73"/>
    <property type="match status" value="1"/>
</dbReference>
<dbReference type="PROSITE" id="PS51505">
    <property type="entry name" value="SCA7"/>
    <property type="match status" value="1"/>
</dbReference>
<proteinExistence type="predicted"/>
<feature type="compositionally biased region" description="Polar residues" evidence="1">
    <location>
        <begin position="8"/>
        <end position="17"/>
    </location>
</feature>
<reference evidence="3 4" key="1">
    <citation type="journal article" date="2020" name="ISME J.">
        <title>Uncovering the hidden diversity of litter-decomposition mechanisms in mushroom-forming fungi.</title>
        <authorList>
            <person name="Floudas D."/>
            <person name="Bentzer J."/>
            <person name="Ahren D."/>
            <person name="Johansson T."/>
            <person name="Persson P."/>
            <person name="Tunlid A."/>
        </authorList>
    </citation>
    <scope>NUCLEOTIDE SEQUENCE [LARGE SCALE GENOMIC DNA]</scope>
    <source>
        <strain evidence="3 4">CBS 406.79</strain>
    </source>
</reference>
<gene>
    <name evidence="3" type="ORF">D9757_010033</name>
</gene>
<dbReference type="EMBL" id="JAACJN010000129">
    <property type="protein sequence ID" value="KAF5369228.1"/>
    <property type="molecule type" value="Genomic_DNA"/>
</dbReference>
<dbReference type="GO" id="GO:0000124">
    <property type="term" value="C:SAGA complex"/>
    <property type="evidence" value="ECO:0007669"/>
    <property type="project" value="InterPro"/>
</dbReference>